<comment type="caution">
    <text evidence="1">The sequence shown here is derived from an EMBL/GenBank/DDBJ whole genome shotgun (WGS) entry which is preliminary data.</text>
</comment>
<dbReference type="AlphaFoldDB" id="A0A0F9NPP9"/>
<name>A0A0F9NPP9_9ZZZZ</name>
<protein>
    <submittedName>
        <fullName evidence="1">Uncharacterized protein</fullName>
    </submittedName>
</protein>
<gene>
    <name evidence="1" type="ORF">LCGC14_1235250</name>
</gene>
<proteinExistence type="predicted"/>
<organism evidence="1">
    <name type="scientific">marine sediment metagenome</name>
    <dbReference type="NCBI Taxonomy" id="412755"/>
    <lineage>
        <taxon>unclassified sequences</taxon>
        <taxon>metagenomes</taxon>
        <taxon>ecological metagenomes</taxon>
    </lineage>
</organism>
<accession>A0A0F9NPP9</accession>
<sequence length="137" mass="15942">MVNDLTWILMKTELVKGVSNDRKENMCEVFDLVRDQGQDDDLNILLPIVRGVYPKLSKILEPKDFVDRFFKKIHNGSANFIKNNLHIFYTGLWETFCFKTYYSILYDMLKDTNSIDIEAELMAAMAATIAKEFEEEG</sequence>
<dbReference type="EMBL" id="LAZR01006628">
    <property type="protein sequence ID" value="KKM90775.1"/>
    <property type="molecule type" value="Genomic_DNA"/>
</dbReference>
<evidence type="ECO:0000313" key="1">
    <source>
        <dbReference type="EMBL" id="KKM90775.1"/>
    </source>
</evidence>
<reference evidence="1" key="1">
    <citation type="journal article" date="2015" name="Nature">
        <title>Complex archaea that bridge the gap between prokaryotes and eukaryotes.</title>
        <authorList>
            <person name="Spang A."/>
            <person name="Saw J.H."/>
            <person name="Jorgensen S.L."/>
            <person name="Zaremba-Niedzwiedzka K."/>
            <person name="Martijn J."/>
            <person name="Lind A.E."/>
            <person name="van Eijk R."/>
            <person name="Schleper C."/>
            <person name="Guy L."/>
            <person name="Ettema T.J."/>
        </authorList>
    </citation>
    <scope>NUCLEOTIDE SEQUENCE</scope>
</reference>